<dbReference type="Proteomes" id="UP001597023">
    <property type="component" value="Unassembled WGS sequence"/>
</dbReference>
<proteinExistence type="predicted"/>
<organism evidence="4 5">
    <name type="scientific">Streptomyces flavalbus</name>
    <dbReference type="NCBI Taxonomy" id="2665155"/>
    <lineage>
        <taxon>Bacteria</taxon>
        <taxon>Bacillati</taxon>
        <taxon>Actinomycetota</taxon>
        <taxon>Actinomycetes</taxon>
        <taxon>Kitasatosporales</taxon>
        <taxon>Streptomycetaceae</taxon>
        <taxon>Streptomyces</taxon>
    </lineage>
</organism>
<dbReference type="EMBL" id="JBHTEB010000001">
    <property type="protein sequence ID" value="MFD0317876.1"/>
    <property type="molecule type" value="Genomic_DNA"/>
</dbReference>
<feature type="region of interest" description="Disordered" evidence="1">
    <location>
        <begin position="159"/>
        <end position="185"/>
    </location>
</feature>
<dbReference type="RefSeq" id="WP_381613924.1">
    <property type="nucleotide sequence ID" value="NZ_JBHTEB010000001.1"/>
</dbReference>
<gene>
    <name evidence="4" type="ORF">ACFQZ6_27415</name>
</gene>
<accession>A0ABW2WEL2</accession>
<evidence type="ECO:0000313" key="5">
    <source>
        <dbReference type="Proteomes" id="UP001597023"/>
    </source>
</evidence>
<dbReference type="Gene3D" id="1.20.120.520">
    <property type="entry name" value="nmb1532 protein domain like"/>
    <property type="match status" value="1"/>
</dbReference>
<dbReference type="InterPro" id="IPR018720">
    <property type="entry name" value="DUF2249"/>
</dbReference>
<comment type="caution">
    <text evidence="4">The sequence shown here is derived from an EMBL/GenBank/DDBJ whole genome shotgun (WGS) entry which is preliminary data.</text>
</comment>
<sequence>MSALTLASAPEDATALEAAEAHHARLAGELAGRVALLLTATGRDHVAAERLHAGLVAFCDRELLPHTAAKEAVLYPVARRLPDTRLLIEGLVGEDRCLAALVEALRDSGDLALAAAEARALQVLFEEHLAKENGLVLPLLAAAPDVPLPALLADVQERTAPSGAPTVAAPRTKAEDMTDDPTNQDGCGGCGCGARETGDPELDVRTVPHAVRHATVFRTLDTLPVDAALVLVASHDPLPLLAQLEERRPGVFATEYLERGPESWRLRFTHRAALGVVEVTS</sequence>
<keyword evidence="5" id="KW-1185">Reference proteome</keyword>
<dbReference type="Pfam" id="PF10006">
    <property type="entry name" value="DUF2249"/>
    <property type="match status" value="1"/>
</dbReference>
<dbReference type="InterPro" id="IPR012312">
    <property type="entry name" value="Hemerythrin-like"/>
</dbReference>
<evidence type="ECO:0000259" key="3">
    <source>
        <dbReference type="Pfam" id="PF10006"/>
    </source>
</evidence>
<evidence type="ECO:0000259" key="2">
    <source>
        <dbReference type="Pfam" id="PF01814"/>
    </source>
</evidence>
<protein>
    <submittedName>
        <fullName evidence="4">DUF2249 domain-containing protein</fullName>
    </submittedName>
</protein>
<name>A0ABW2WEL2_9ACTN</name>
<evidence type="ECO:0000313" key="4">
    <source>
        <dbReference type="EMBL" id="MFD0317876.1"/>
    </source>
</evidence>
<feature type="domain" description="Hemerythrin-like" evidence="2">
    <location>
        <begin position="16"/>
        <end position="140"/>
    </location>
</feature>
<evidence type="ECO:0000256" key="1">
    <source>
        <dbReference type="SAM" id="MobiDB-lite"/>
    </source>
</evidence>
<feature type="domain" description="DUF2249" evidence="3">
    <location>
        <begin position="201"/>
        <end position="270"/>
    </location>
</feature>
<dbReference type="Pfam" id="PF01814">
    <property type="entry name" value="Hemerythrin"/>
    <property type="match status" value="1"/>
</dbReference>
<reference evidence="5" key="1">
    <citation type="journal article" date="2019" name="Int. J. Syst. Evol. Microbiol.">
        <title>The Global Catalogue of Microorganisms (GCM) 10K type strain sequencing project: providing services to taxonomists for standard genome sequencing and annotation.</title>
        <authorList>
            <consortium name="The Broad Institute Genomics Platform"/>
            <consortium name="The Broad Institute Genome Sequencing Center for Infectious Disease"/>
            <person name="Wu L."/>
            <person name="Ma J."/>
        </authorList>
    </citation>
    <scope>NUCLEOTIDE SEQUENCE [LARGE SCALE GENOMIC DNA]</scope>
    <source>
        <strain evidence="5">CGMCC 4.7400</strain>
    </source>
</reference>